<dbReference type="AlphaFoldDB" id="A0AAV5HH01"/>
<comment type="subcellular location">
    <subcellularLocation>
        <location evidence="8">Secreted</location>
        <location evidence="8">Cell wall</location>
    </subcellularLocation>
    <subcellularLocation>
        <location evidence="8">Secreted</location>
        <location evidence="8">Extracellular space</location>
        <location evidence="8">Apoplast</location>
    </subcellularLocation>
</comment>
<protein>
    <recommendedName>
        <fullName evidence="8">Xyloglucan endotransglucosylase/hydrolase</fullName>
        <ecNumber evidence="8">2.4.1.207</ecNumber>
    </recommendedName>
</protein>
<organism evidence="10 11">
    <name type="scientific">Rubroshorea leprosula</name>
    <dbReference type="NCBI Taxonomy" id="152421"/>
    <lineage>
        <taxon>Eukaryota</taxon>
        <taxon>Viridiplantae</taxon>
        <taxon>Streptophyta</taxon>
        <taxon>Embryophyta</taxon>
        <taxon>Tracheophyta</taxon>
        <taxon>Spermatophyta</taxon>
        <taxon>Magnoliopsida</taxon>
        <taxon>eudicotyledons</taxon>
        <taxon>Gunneridae</taxon>
        <taxon>Pentapetalae</taxon>
        <taxon>rosids</taxon>
        <taxon>malvids</taxon>
        <taxon>Malvales</taxon>
        <taxon>Dipterocarpaceae</taxon>
        <taxon>Rubroshorea</taxon>
    </lineage>
</organism>
<evidence type="ECO:0000256" key="6">
    <source>
        <dbReference type="ARBA" id="ARBA00023295"/>
    </source>
</evidence>
<dbReference type="InterPro" id="IPR044791">
    <property type="entry name" value="Beta-glucanase/XTH"/>
</dbReference>
<dbReference type="SUPFAM" id="SSF49899">
    <property type="entry name" value="Concanavalin A-like lectins/glucanases"/>
    <property type="match status" value="1"/>
</dbReference>
<keyword evidence="11" id="KW-1185">Reference proteome</keyword>
<dbReference type="PANTHER" id="PTHR31062">
    <property type="entry name" value="XYLOGLUCAN ENDOTRANSGLUCOSYLASE/HYDROLASE PROTEIN 8-RELATED"/>
    <property type="match status" value="1"/>
</dbReference>
<evidence type="ECO:0000256" key="3">
    <source>
        <dbReference type="ARBA" id="ARBA00022525"/>
    </source>
</evidence>
<dbReference type="PROSITE" id="PS51762">
    <property type="entry name" value="GH16_2"/>
    <property type="match status" value="1"/>
</dbReference>
<evidence type="ECO:0000256" key="2">
    <source>
        <dbReference type="ARBA" id="ARBA00022523"/>
    </source>
</evidence>
<keyword evidence="5 8" id="KW-0378">Hydrolase</keyword>
<keyword evidence="1 8" id="KW-0134">Cell wall</keyword>
<gene>
    <name evidence="10" type="ORF">SLEP1_g627</name>
</gene>
<dbReference type="EMBL" id="BPVZ01000001">
    <property type="protein sequence ID" value="GKU86045.1"/>
    <property type="molecule type" value="Genomic_DNA"/>
</dbReference>
<evidence type="ECO:0000256" key="5">
    <source>
        <dbReference type="ARBA" id="ARBA00022801"/>
    </source>
</evidence>
<evidence type="ECO:0000313" key="10">
    <source>
        <dbReference type="EMBL" id="GKU86045.1"/>
    </source>
</evidence>
<evidence type="ECO:0000256" key="7">
    <source>
        <dbReference type="ARBA" id="ARBA00023316"/>
    </source>
</evidence>
<dbReference type="GO" id="GO:0071555">
    <property type="term" value="P:cell wall organization"/>
    <property type="evidence" value="ECO:0007669"/>
    <property type="project" value="UniProtKB-KW"/>
</dbReference>
<comment type="caution">
    <text evidence="10">The sequence shown here is derived from an EMBL/GenBank/DDBJ whole genome shotgun (WGS) entry which is preliminary data.</text>
</comment>
<dbReference type="Gene3D" id="2.60.120.200">
    <property type="match status" value="1"/>
</dbReference>
<accession>A0AAV5HH01</accession>
<dbReference type="GO" id="GO:0016762">
    <property type="term" value="F:xyloglucan:xyloglucosyl transferase activity"/>
    <property type="evidence" value="ECO:0007669"/>
    <property type="project" value="UniProtKB-EC"/>
</dbReference>
<dbReference type="InterPro" id="IPR010713">
    <property type="entry name" value="XET_C"/>
</dbReference>
<dbReference type="InterPro" id="IPR013320">
    <property type="entry name" value="ConA-like_dom_sf"/>
</dbReference>
<evidence type="ECO:0000259" key="9">
    <source>
        <dbReference type="PROSITE" id="PS51762"/>
    </source>
</evidence>
<keyword evidence="6 8" id="KW-0326">Glycosidase</keyword>
<dbReference type="InterPro" id="IPR000757">
    <property type="entry name" value="Beta-glucanase-like"/>
</dbReference>
<comment type="PTM">
    <text evidence="8">Contains at least one intrachain disulfide bond essential for its enzymatic activity.</text>
</comment>
<proteinExistence type="inferred from homology"/>
<keyword evidence="2 8" id="KW-0052">Apoplast</keyword>
<dbReference type="GO" id="GO:0044042">
    <property type="term" value="P:glucan metabolic process"/>
    <property type="evidence" value="ECO:0007669"/>
    <property type="project" value="InterPro"/>
</dbReference>
<keyword evidence="4 8" id="KW-0808">Transferase</keyword>
<dbReference type="EC" id="2.4.1.207" evidence="8"/>
<sequence length="215" mass="25052">MKVKLPDKVSSRVVVTFYLTSKGDGRDELDFEFLGNNESKPYTLQTNVFVHGVGNREQRFSLWFDPSADFHDYKILLNQKQIVFYVDDTPIRVFKNNSDVGVGVGYTTQAMQIMGTIWHPDNWDKIDAGLTDTNWNLAPFIAHYQGFDIDGCQAQGSSIQECYSPRYWWNAEKYWTLQPDEQSKLENVRKTYMIYDYCTDKQRFPTPPAECSYNQ</sequence>
<evidence type="ECO:0000256" key="4">
    <source>
        <dbReference type="ARBA" id="ARBA00022679"/>
    </source>
</evidence>
<keyword evidence="3 8" id="KW-0964">Secreted</keyword>
<dbReference type="Pfam" id="PF06955">
    <property type="entry name" value="XET_C"/>
    <property type="match status" value="1"/>
</dbReference>
<evidence type="ECO:0000256" key="8">
    <source>
        <dbReference type="RuleBase" id="RU361120"/>
    </source>
</evidence>
<evidence type="ECO:0000256" key="1">
    <source>
        <dbReference type="ARBA" id="ARBA00022512"/>
    </source>
</evidence>
<comment type="function">
    <text evidence="8">Catalyzes xyloglucan endohydrolysis (XEH) and/or endotransglycosylation (XET). Cleaves and religates xyloglucan polymers, an essential constituent of the primary cell wall, and thereby participates in cell wall construction of growing tissues.</text>
</comment>
<keyword evidence="7 8" id="KW-0961">Cell wall biogenesis/degradation</keyword>
<dbReference type="Pfam" id="PF00722">
    <property type="entry name" value="Glyco_hydro_16"/>
    <property type="match status" value="1"/>
</dbReference>
<dbReference type="GO" id="GO:0048046">
    <property type="term" value="C:apoplast"/>
    <property type="evidence" value="ECO:0007669"/>
    <property type="project" value="UniProtKB-SubCell"/>
</dbReference>
<dbReference type="Proteomes" id="UP001054252">
    <property type="component" value="Unassembled WGS sequence"/>
</dbReference>
<evidence type="ECO:0000313" key="11">
    <source>
        <dbReference type="Proteomes" id="UP001054252"/>
    </source>
</evidence>
<comment type="similarity">
    <text evidence="8">Belongs to the glycosyl hydrolase 16 family.</text>
</comment>
<reference evidence="10 11" key="1">
    <citation type="journal article" date="2021" name="Commun. Biol.">
        <title>The genome of Shorea leprosula (Dipterocarpaceae) highlights the ecological relevance of drought in aseasonal tropical rainforests.</title>
        <authorList>
            <person name="Ng K.K.S."/>
            <person name="Kobayashi M.J."/>
            <person name="Fawcett J.A."/>
            <person name="Hatakeyama M."/>
            <person name="Paape T."/>
            <person name="Ng C.H."/>
            <person name="Ang C.C."/>
            <person name="Tnah L.H."/>
            <person name="Lee C.T."/>
            <person name="Nishiyama T."/>
            <person name="Sese J."/>
            <person name="O'Brien M.J."/>
            <person name="Copetti D."/>
            <person name="Mohd Noor M.I."/>
            <person name="Ong R.C."/>
            <person name="Putra M."/>
            <person name="Sireger I.Z."/>
            <person name="Indrioko S."/>
            <person name="Kosugi Y."/>
            <person name="Izuno A."/>
            <person name="Isagi Y."/>
            <person name="Lee S.L."/>
            <person name="Shimizu K.K."/>
        </authorList>
    </citation>
    <scope>NUCLEOTIDE SEQUENCE [LARGE SCALE GENOMIC DNA]</scope>
    <source>
        <strain evidence="10">214</strain>
    </source>
</reference>
<name>A0AAV5HH01_9ROSI</name>
<feature type="domain" description="GH16" evidence="9">
    <location>
        <begin position="1"/>
        <end position="144"/>
    </location>
</feature>
<dbReference type="GO" id="GO:0004553">
    <property type="term" value="F:hydrolase activity, hydrolyzing O-glycosyl compounds"/>
    <property type="evidence" value="ECO:0007669"/>
    <property type="project" value="InterPro"/>
</dbReference>